<proteinExistence type="predicted"/>
<evidence type="ECO:0000313" key="2">
    <source>
        <dbReference type="Proteomes" id="UP000800040"/>
    </source>
</evidence>
<protein>
    <submittedName>
        <fullName evidence="1">Uncharacterized protein</fullName>
    </submittedName>
</protein>
<reference evidence="1" key="1">
    <citation type="submission" date="2020-01" db="EMBL/GenBank/DDBJ databases">
        <authorList>
            <consortium name="DOE Joint Genome Institute"/>
            <person name="Haridas S."/>
            <person name="Albert R."/>
            <person name="Binder M."/>
            <person name="Bloem J."/>
            <person name="Labutti K."/>
            <person name="Salamov A."/>
            <person name="Andreopoulos B."/>
            <person name="Baker S.E."/>
            <person name="Barry K."/>
            <person name="Bills G."/>
            <person name="Bluhm B.H."/>
            <person name="Cannon C."/>
            <person name="Castanera R."/>
            <person name="Culley D.E."/>
            <person name="Daum C."/>
            <person name="Ezra D."/>
            <person name="Gonzalez J.B."/>
            <person name="Henrissat B."/>
            <person name="Kuo A."/>
            <person name="Liang C."/>
            <person name="Lipzen A."/>
            <person name="Lutzoni F."/>
            <person name="Magnuson J."/>
            <person name="Mondo S."/>
            <person name="Nolan M."/>
            <person name="Ohm R."/>
            <person name="Pangilinan J."/>
            <person name="Park H.-J."/>
            <person name="Ramirez L."/>
            <person name="Alfaro M."/>
            <person name="Sun H."/>
            <person name="Tritt A."/>
            <person name="Yoshinaga Y."/>
            <person name="Zwiers L.-H."/>
            <person name="Turgeon B.G."/>
            <person name="Goodwin S.B."/>
            <person name="Spatafora J.W."/>
            <person name="Crous P.W."/>
            <person name="Grigoriev I.V."/>
        </authorList>
    </citation>
    <scope>NUCLEOTIDE SEQUENCE</scope>
    <source>
        <strain evidence="1">P77</strain>
    </source>
</reference>
<dbReference type="AlphaFoldDB" id="A0A6A5K5B4"/>
<organism evidence="1 2">
    <name type="scientific">Decorospora gaudefroyi</name>
    <dbReference type="NCBI Taxonomy" id="184978"/>
    <lineage>
        <taxon>Eukaryota</taxon>
        <taxon>Fungi</taxon>
        <taxon>Dikarya</taxon>
        <taxon>Ascomycota</taxon>
        <taxon>Pezizomycotina</taxon>
        <taxon>Dothideomycetes</taxon>
        <taxon>Pleosporomycetidae</taxon>
        <taxon>Pleosporales</taxon>
        <taxon>Pleosporineae</taxon>
        <taxon>Pleosporaceae</taxon>
        <taxon>Decorospora</taxon>
    </lineage>
</organism>
<sequence>GRASAFVSISTSLLQAMVKASAMENTTLSTVTVRALAASSIVRFDITRQPGVAMAS</sequence>
<gene>
    <name evidence="1" type="ORF">BDW02DRAFT_509303</name>
</gene>
<dbReference type="Proteomes" id="UP000800040">
    <property type="component" value="Unassembled WGS sequence"/>
</dbReference>
<accession>A0A6A5K5B4</accession>
<evidence type="ECO:0000313" key="1">
    <source>
        <dbReference type="EMBL" id="KAF1829694.1"/>
    </source>
</evidence>
<name>A0A6A5K5B4_9PLEO</name>
<keyword evidence="2" id="KW-1185">Reference proteome</keyword>
<feature type="non-terminal residue" evidence="1">
    <location>
        <position position="1"/>
    </location>
</feature>
<dbReference type="EMBL" id="ML975429">
    <property type="protein sequence ID" value="KAF1829694.1"/>
    <property type="molecule type" value="Genomic_DNA"/>
</dbReference>